<dbReference type="Pfam" id="PF14345">
    <property type="entry name" value="GDYXXLXY"/>
    <property type="match status" value="1"/>
</dbReference>
<comment type="caution">
    <text evidence="2">The sequence shown here is derived from an EMBL/GenBank/DDBJ whole genome shotgun (WGS) entry which is preliminary data.</text>
</comment>
<reference evidence="2 3" key="1">
    <citation type="submission" date="2019-04" db="EMBL/GenBank/DDBJ databases">
        <authorList>
            <person name="Dong K."/>
        </authorList>
    </citation>
    <scope>NUCLEOTIDE SEQUENCE [LARGE SCALE GENOMIC DNA]</scope>
    <source>
        <strain evidence="3">dk3543</strain>
    </source>
</reference>
<proteinExistence type="predicted"/>
<dbReference type="InterPro" id="IPR025833">
    <property type="entry name" value="GDYXXLXY"/>
</dbReference>
<organism evidence="2 3">
    <name type="scientific">Nocardioides jishulii</name>
    <dbReference type="NCBI Taxonomy" id="2575440"/>
    <lineage>
        <taxon>Bacteria</taxon>
        <taxon>Bacillati</taxon>
        <taxon>Actinomycetota</taxon>
        <taxon>Actinomycetes</taxon>
        <taxon>Propionibacteriales</taxon>
        <taxon>Nocardioidaceae</taxon>
        <taxon>Nocardioides</taxon>
    </lineage>
</organism>
<keyword evidence="3" id="KW-1185">Reference proteome</keyword>
<sequence length="185" mass="20227">MGLRPRTPPAGCRHRDRYHPHPHGRSSTMKRPLLVAAVAVAQLALVVVAVAPQLSARVTGETYEFAVAPIDPHDPFRGAYVDLDYPDLRPPDDWSTPSGTPDVYVVLEEKDGLMRATDWSWQRPAEGTYLSCSTSGGPFSCGIESWFADADEARRIEDAMRTDGAIAEVRIDGRGNAAIVSVRAR</sequence>
<protein>
    <recommendedName>
        <fullName evidence="4">GDYXXLXY domain-containing protein</fullName>
    </recommendedName>
</protein>
<dbReference type="Proteomes" id="UP000307808">
    <property type="component" value="Unassembled WGS sequence"/>
</dbReference>
<dbReference type="AlphaFoldDB" id="A0A4U2YUL9"/>
<evidence type="ECO:0000313" key="2">
    <source>
        <dbReference type="EMBL" id="TKI64645.1"/>
    </source>
</evidence>
<dbReference type="EMBL" id="SZPY01000001">
    <property type="protein sequence ID" value="TKI64645.1"/>
    <property type="molecule type" value="Genomic_DNA"/>
</dbReference>
<evidence type="ECO:0000313" key="3">
    <source>
        <dbReference type="Proteomes" id="UP000307808"/>
    </source>
</evidence>
<evidence type="ECO:0000256" key="1">
    <source>
        <dbReference type="SAM" id="MobiDB-lite"/>
    </source>
</evidence>
<accession>A0A4U2YUL9</accession>
<feature type="region of interest" description="Disordered" evidence="1">
    <location>
        <begin position="1"/>
        <end position="27"/>
    </location>
</feature>
<gene>
    <name evidence="2" type="ORF">FC770_05890</name>
</gene>
<name>A0A4U2YUL9_9ACTN</name>
<feature type="compositionally biased region" description="Basic residues" evidence="1">
    <location>
        <begin position="12"/>
        <end position="24"/>
    </location>
</feature>
<dbReference type="OrthoDB" id="4868247at2"/>
<evidence type="ECO:0008006" key="4">
    <source>
        <dbReference type="Google" id="ProtNLM"/>
    </source>
</evidence>